<feature type="DNA-binding region" description="H-T-H motif" evidence="2">
    <location>
        <begin position="28"/>
        <end position="47"/>
    </location>
</feature>
<dbReference type="PRINTS" id="PR00455">
    <property type="entry name" value="HTHTETR"/>
</dbReference>
<keyword evidence="5" id="KW-1185">Reference proteome</keyword>
<keyword evidence="1 2" id="KW-0238">DNA-binding</keyword>
<sequence>MQTSNTTEQQIIEAARKIFMHRGLAGARMQDIADEAGINKAMLHYYYRSKDKLFDIVFTEAVEMLLSRVSAIFTADLLLEDKIQSVIGSYIGSIAENPYLPLFIMNEINQSPDRFVQRFVNTPSFPNIQGFVMLLKGEMEKGTIRRVDPVQLMISVISMCVFPFIAKPLLKAVFHIGDPAFAQFIEERKAFVSNFVLNALRP</sequence>
<feature type="domain" description="HTH tetR-type" evidence="3">
    <location>
        <begin position="5"/>
        <end position="65"/>
    </location>
</feature>
<dbReference type="PROSITE" id="PS50977">
    <property type="entry name" value="HTH_TETR_2"/>
    <property type="match status" value="1"/>
</dbReference>
<evidence type="ECO:0000256" key="1">
    <source>
        <dbReference type="ARBA" id="ARBA00023125"/>
    </source>
</evidence>
<dbReference type="InterPro" id="IPR009057">
    <property type="entry name" value="Homeodomain-like_sf"/>
</dbReference>
<evidence type="ECO:0000256" key="2">
    <source>
        <dbReference type="PROSITE-ProRule" id="PRU00335"/>
    </source>
</evidence>
<dbReference type="InterPro" id="IPR050109">
    <property type="entry name" value="HTH-type_TetR-like_transc_reg"/>
</dbReference>
<evidence type="ECO:0000259" key="3">
    <source>
        <dbReference type="PROSITE" id="PS50977"/>
    </source>
</evidence>
<dbReference type="EMBL" id="CP149822">
    <property type="protein sequence ID" value="WZN40647.1"/>
    <property type="molecule type" value="Genomic_DNA"/>
</dbReference>
<dbReference type="RefSeq" id="WP_341835561.1">
    <property type="nucleotide sequence ID" value="NZ_CP149822.1"/>
</dbReference>
<evidence type="ECO:0000313" key="5">
    <source>
        <dbReference type="Proteomes" id="UP001485459"/>
    </source>
</evidence>
<gene>
    <name evidence="4" type="ORF">WJU16_22040</name>
</gene>
<dbReference type="Pfam" id="PF00440">
    <property type="entry name" value="TetR_N"/>
    <property type="match status" value="1"/>
</dbReference>
<proteinExistence type="predicted"/>
<dbReference type="PANTHER" id="PTHR30328:SF54">
    <property type="entry name" value="HTH-TYPE TRANSCRIPTIONAL REPRESSOR SCO4008"/>
    <property type="match status" value="1"/>
</dbReference>
<dbReference type="Gene3D" id="1.10.357.10">
    <property type="entry name" value="Tetracycline Repressor, domain 2"/>
    <property type="match status" value="1"/>
</dbReference>
<dbReference type="InterPro" id="IPR036271">
    <property type="entry name" value="Tet_transcr_reg_TetR-rel_C_sf"/>
</dbReference>
<dbReference type="SUPFAM" id="SSF48498">
    <property type="entry name" value="Tetracyclin repressor-like, C-terminal domain"/>
    <property type="match status" value="1"/>
</dbReference>
<name>A0ABZ2YMP3_9BACT</name>
<protein>
    <submittedName>
        <fullName evidence="4">TetR/AcrR family transcriptional regulator</fullName>
    </submittedName>
</protein>
<accession>A0ABZ2YMP3</accession>
<dbReference type="InterPro" id="IPR001647">
    <property type="entry name" value="HTH_TetR"/>
</dbReference>
<organism evidence="4 5">
    <name type="scientific">Chitinophaga pollutisoli</name>
    <dbReference type="NCBI Taxonomy" id="3133966"/>
    <lineage>
        <taxon>Bacteria</taxon>
        <taxon>Pseudomonadati</taxon>
        <taxon>Bacteroidota</taxon>
        <taxon>Chitinophagia</taxon>
        <taxon>Chitinophagales</taxon>
        <taxon>Chitinophagaceae</taxon>
        <taxon>Chitinophaga</taxon>
    </lineage>
</organism>
<evidence type="ECO:0000313" key="4">
    <source>
        <dbReference type="EMBL" id="WZN40647.1"/>
    </source>
</evidence>
<dbReference type="SUPFAM" id="SSF46689">
    <property type="entry name" value="Homeodomain-like"/>
    <property type="match status" value="1"/>
</dbReference>
<reference evidence="5" key="1">
    <citation type="submission" date="2024-03" db="EMBL/GenBank/DDBJ databases">
        <title>Chitinophaga horti sp. nov., isolated from garden soil.</title>
        <authorList>
            <person name="Lee D.S."/>
            <person name="Han D.M."/>
            <person name="Baek J.H."/>
            <person name="Choi D.G."/>
            <person name="Jeon J.H."/>
            <person name="Jeon C.O."/>
        </authorList>
    </citation>
    <scope>NUCLEOTIDE SEQUENCE [LARGE SCALE GENOMIC DNA]</scope>
    <source>
        <strain evidence="5">GPA1</strain>
    </source>
</reference>
<dbReference type="PANTHER" id="PTHR30328">
    <property type="entry name" value="TRANSCRIPTIONAL REPRESSOR"/>
    <property type="match status" value="1"/>
</dbReference>
<dbReference type="Proteomes" id="UP001485459">
    <property type="component" value="Chromosome"/>
</dbReference>